<comment type="catalytic activity">
    <reaction evidence="10">
        <text>tungstate(in) + ATP + H2O = tungstate(out) + ADP + phosphate + H(+)</text>
        <dbReference type="Rhea" id="RHEA:35027"/>
        <dbReference type="ChEBI" id="CHEBI:15377"/>
        <dbReference type="ChEBI" id="CHEBI:15378"/>
        <dbReference type="ChEBI" id="CHEBI:30616"/>
        <dbReference type="ChEBI" id="CHEBI:43474"/>
        <dbReference type="ChEBI" id="CHEBI:46502"/>
        <dbReference type="ChEBI" id="CHEBI:456216"/>
        <dbReference type="EC" id="7.3.2.6"/>
    </reaction>
</comment>
<dbReference type="Gene3D" id="2.40.50.140">
    <property type="entry name" value="Nucleic acid-binding proteins"/>
    <property type="match status" value="1"/>
</dbReference>
<dbReference type="SMART" id="SM00382">
    <property type="entry name" value="AAA"/>
    <property type="match status" value="1"/>
</dbReference>
<evidence type="ECO:0000313" key="13">
    <source>
        <dbReference type="EMBL" id="MWG33413.1"/>
    </source>
</evidence>
<comment type="similarity">
    <text evidence="6">Belongs to the ABC transporter superfamily. Sulfate/tungstate importer (TC 3.A.1.6) family.</text>
</comment>
<comment type="function">
    <text evidence="11">Part of the ABC transporter complex WtpABC involved in molybdate/tungstate import. Responsible for energy coupling to the transport system.</text>
</comment>
<dbReference type="InterPro" id="IPR008995">
    <property type="entry name" value="Mo/tungstate-bd_C_term_dom"/>
</dbReference>
<dbReference type="FunFam" id="3.40.50.300:FF:000425">
    <property type="entry name" value="Probable ABC transporter, ATP-binding subunit"/>
    <property type="match status" value="1"/>
</dbReference>
<proteinExistence type="inferred from homology"/>
<evidence type="ECO:0000256" key="10">
    <source>
        <dbReference type="ARBA" id="ARBA00047936"/>
    </source>
</evidence>
<dbReference type="InterPro" id="IPR012340">
    <property type="entry name" value="NA-bd_OB-fold"/>
</dbReference>
<dbReference type="Pfam" id="PF08402">
    <property type="entry name" value="TOBE_2"/>
    <property type="match status" value="1"/>
</dbReference>
<evidence type="ECO:0000259" key="12">
    <source>
        <dbReference type="PROSITE" id="PS50893"/>
    </source>
</evidence>
<dbReference type="PROSITE" id="PS50893">
    <property type="entry name" value="ABC_TRANSPORTER_2"/>
    <property type="match status" value="1"/>
</dbReference>
<dbReference type="Gene3D" id="3.40.50.300">
    <property type="entry name" value="P-loop containing nucleotide triphosphate hydrolases"/>
    <property type="match status" value="1"/>
</dbReference>
<dbReference type="InterPro" id="IPR027417">
    <property type="entry name" value="P-loop_NTPase"/>
</dbReference>
<keyword evidence="2" id="KW-0813">Transport</keyword>
<dbReference type="EC" id="7.3.2.6" evidence="8"/>
<evidence type="ECO:0000256" key="7">
    <source>
        <dbReference type="ARBA" id="ARBA00038781"/>
    </source>
</evidence>
<organism evidence="13 14">
    <name type="scientific">Halomarina oriensis</name>
    <dbReference type="NCBI Taxonomy" id="671145"/>
    <lineage>
        <taxon>Archaea</taxon>
        <taxon>Methanobacteriati</taxon>
        <taxon>Methanobacteriota</taxon>
        <taxon>Stenosarchaea group</taxon>
        <taxon>Halobacteria</taxon>
        <taxon>Halobacteriales</taxon>
        <taxon>Natronomonadaceae</taxon>
        <taxon>Halomarina</taxon>
    </lineage>
</organism>
<name>A0A6B0GKU0_9EURY</name>
<feature type="domain" description="ABC transporter" evidence="12">
    <location>
        <begin position="6"/>
        <end position="236"/>
    </location>
</feature>
<dbReference type="PANTHER" id="PTHR42781">
    <property type="entry name" value="SPERMIDINE/PUTRESCINE IMPORT ATP-BINDING PROTEIN POTA"/>
    <property type="match status" value="1"/>
</dbReference>
<evidence type="ECO:0000256" key="4">
    <source>
        <dbReference type="ARBA" id="ARBA00022741"/>
    </source>
</evidence>
<dbReference type="AlphaFoldDB" id="A0A6B0GKU0"/>
<dbReference type="InterPro" id="IPR050093">
    <property type="entry name" value="ABC_SmlMolc_Importer"/>
</dbReference>
<dbReference type="RefSeq" id="WP_158203145.1">
    <property type="nucleotide sequence ID" value="NZ_WSZK01000007.1"/>
</dbReference>
<dbReference type="Gene3D" id="2.40.50.100">
    <property type="match status" value="1"/>
</dbReference>
<keyword evidence="4" id="KW-0547">Nucleotide-binding</keyword>
<accession>A0A6B0GKU0</accession>
<comment type="subcellular location">
    <subcellularLocation>
        <location evidence="1">Cell membrane</location>
        <topology evidence="1">Peripheral membrane protein</topology>
    </subcellularLocation>
</comment>
<dbReference type="GO" id="GO:1901238">
    <property type="term" value="F:ABC-type tungstate transporter activity"/>
    <property type="evidence" value="ECO:0007669"/>
    <property type="project" value="UniProtKB-EC"/>
</dbReference>
<dbReference type="InterPro" id="IPR013611">
    <property type="entry name" value="Transp-assoc_OB_typ2"/>
</dbReference>
<evidence type="ECO:0000256" key="8">
    <source>
        <dbReference type="ARBA" id="ARBA00039025"/>
    </source>
</evidence>
<comment type="caution">
    <text evidence="13">The sequence shown here is derived from an EMBL/GenBank/DDBJ whole genome shotgun (WGS) entry which is preliminary data.</text>
</comment>
<evidence type="ECO:0000256" key="2">
    <source>
        <dbReference type="ARBA" id="ARBA00022448"/>
    </source>
</evidence>
<evidence type="ECO:0000256" key="3">
    <source>
        <dbReference type="ARBA" id="ARBA00022505"/>
    </source>
</evidence>
<gene>
    <name evidence="13" type="ORF">GQS65_02730</name>
</gene>
<evidence type="ECO:0000313" key="14">
    <source>
        <dbReference type="Proteomes" id="UP000451471"/>
    </source>
</evidence>
<dbReference type="Pfam" id="PF00005">
    <property type="entry name" value="ABC_tran"/>
    <property type="match status" value="1"/>
</dbReference>
<dbReference type="OrthoDB" id="18368at2157"/>
<evidence type="ECO:0000256" key="6">
    <source>
        <dbReference type="ARBA" id="ARBA00038307"/>
    </source>
</evidence>
<evidence type="ECO:0000256" key="11">
    <source>
        <dbReference type="ARBA" id="ARBA00057369"/>
    </source>
</evidence>
<evidence type="ECO:0000256" key="9">
    <source>
        <dbReference type="ARBA" id="ARBA00041133"/>
    </source>
</evidence>
<protein>
    <recommendedName>
        <fullName evidence="9">Molybdate/tungstate import ATP-binding protein WtpC</fullName>
        <ecNumber evidence="8">7.3.2.6</ecNumber>
    </recommendedName>
</protein>
<reference evidence="13 14" key="1">
    <citation type="submission" date="2019-12" db="EMBL/GenBank/DDBJ databases">
        <title>Halocatena pleomorpha gen. nov. sp. nov., an extremely halophilic archaeon of family Halobacteriaceae isolated from saltpan soil.</title>
        <authorList>
            <person name="Pal Y."/>
            <person name="Verma A."/>
            <person name="Krishnamurthi S."/>
            <person name="Kumar P."/>
        </authorList>
    </citation>
    <scope>NUCLEOTIDE SEQUENCE [LARGE SCALE GENOMIC DNA]</scope>
    <source>
        <strain evidence="13 14">JCM 16495</strain>
    </source>
</reference>
<dbReference type="PANTHER" id="PTHR42781:SF4">
    <property type="entry name" value="SPERMIDINE_PUTRESCINE IMPORT ATP-BINDING PROTEIN POTA"/>
    <property type="match status" value="1"/>
</dbReference>
<sequence>MTEPILSVTDLTKSYGRTVAVDDVSFEVENGEFFSFLGPSGCGKTTTLRMIAGLETPTSGSIEMNGEDLTAVPLHERDVSMVFQTFALFPNKTVGENVGFGLKMDRVPKAERRERVAEYLDLVDMPGFEDRDPTNLSGGQQQRVALARALITEPSILLLDEPLSSLDLKLRKNMRFELKRIQDELDTTFIYVTHDQDEALSMSDRIMLLNAGEREQVGTPQELYSRPASEFAADFIGDTNLFRGAVARTNGSTASVELRGLSTALESVRNPIGAREGDSVVLSVRPEHIDVSTASSGQVVGQVETVTFYGNSTRLLVDVDGERVLVEVGGREGAVSLERNQSVHLQFDSDRAALLEA</sequence>
<evidence type="ECO:0000256" key="1">
    <source>
        <dbReference type="ARBA" id="ARBA00004202"/>
    </source>
</evidence>
<dbReference type="PROSITE" id="PS00211">
    <property type="entry name" value="ABC_TRANSPORTER_1"/>
    <property type="match status" value="1"/>
</dbReference>
<dbReference type="InterPro" id="IPR017871">
    <property type="entry name" value="ABC_transporter-like_CS"/>
</dbReference>
<dbReference type="InterPro" id="IPR003439">
    <property type="entry name" value="ABC_transporter-like_ATP-bd"/>
</dbReference>
<dbReference type="GO" id="GO:0016887">
    <property type="term" value="F:ATP hydrolysis activity"/>
    <property type="evidence" value="ECO:0007669"/>
    <property type="project" value="InterPro"/>
</dbReference>
<dbReference type="GO" id="GO:0043190">
    <property type="term" value="C:ATP-binding cassette (ABC) transporter complex"/>
    <property type="evidence" value="ECO:0007669"/>
    <property type="project" value="InterPro"/>
</dbReference>
<keyword evidence="3" id="KW-0500">Molybdenum</keyword>
<dbReference type="SUPFAM" id="SSF52540">
    <property type="entry name" value="P-loop containing nucleoside triphosphate hydrolases"/>
    <property type="match status" value="1"/>
</dbReference>
<dbReference type="EMBL" id="WSZK01000007">
    <property type="protein sequence ID" value="MWG33413.1"/>
    <property type="molecule type" value="Genomic_DNA"/>
</dbReference>
<evidence type="ECO:0000256" key="5">
    <source>
        <dbReference type="ARBA" id="ARBA00022840"/>
    </source>
</evidence>
<dbReference type="InterPro" id="IPR003593">
    <property type="entry name" value="AAA+_ATPase"/>
</dbReference>
<dbReference type="Proteomes" id="UP000451471">
    <property type="component" value="Unassembled WGS sequence"/>
</dbReference>
<dbReference type="GO" id="GO:0005524">
    <property type="term" value="F:ATP binding"/>
    <property type="evidence" value="ECO:0007669"/>
    <property type="project" value="UniProtKB-KW"/>
</dbReference>
<keyword evidence="5 13" id="KW-0067">ATP-binding</keyword>
<comment type="subunit">
    <text evidence="7">The complex is composed of two ATP-binding proteins (WtpC), two transmembrane proteins (WtpB) and a solute-binding protein (WtpA).</text>
</comment>
<keyword evidence="14" id="KW-1185">Reference proteome</keyword>
<dbReference type="SUPFAM" id="SSF50331">
    <property type="entry name" value="MOP-like"/>
    <property type="match status" value="1"/>
</dbReference>